<dbReference type="RefSeq" id="WP_239894199.1">
    <property type="nucleotide sequence ID" value="NZ_JAJAXM010000020.1"/>
</dbReference>
<protein>
    <submittedName>
        <fullName evidence="3">Autotransporter domain-containing protein</fullName>
    </submittedName>
</protein>
<dbReference type="PROSITE" id="PS51208">
    <property type="entry name" value="AUTOTRANSPORTER"/>
    <property type="match status" value="1"/>
</dbReference>
<dbReference type="Pfam" id="PF03797">
    <property type="entry name" value="Autotransporter"/>
    <property type="match status" value="1"/>
</dbReference>
<dbReference type="SUPFAM" id="SSF103515">
    <property type="entry name" value="Autotransporter"/>
    <property type="match status" value="1"/>
</dbReference>
<dbReference type="SMART" id="SM00869">
    <property type="entry name" value="Autotransporter"/>
    <property type="match status" value="1"/>
</dbReference>
<dbReference type="EMBL" id="JAJAXM010000020">
    <property type="protein sequence ID" value="MCG9026475.1"/>
    <property type="molecule type" value="Genomic_DNA"/>
</dbReference>
<organism evidence="3 4">
    <name type="scientific">Laribacter hongkongensis</name>
    <dbReference type="NCBI Taxonomy" id="168471"/>
    <lineage>
        <taxon>Bacteria</taxon>
        <taxon>Pseudomonadati</taxon>
        <taxon>Pseudomonadota</taxon>
        <taxon>Betaproteobacteria</taxon>
        <taxon>Neisseriales</taxon>
        <taxon>Aquaspirillaceae</taxon>
        <taxon>Laribacter</taxon>
    </lineage>
</organism>
<keyword evidence="1" id="KW-0732">Signal</keyword>
<feature type="chain" id="PRO_5044884729" evidence="1">
    <location>
        <begin position="51"/>
        <end position="1495"/>
    </location>
</feature>
<proteinExistence type="predicted"/>
<feature type="signal peptide" evidence="1">
    <location>
        <begin position="1"/>
        <end position="50"/>
    </location>
</feature>
<dbReference type="Gene3D" id="2.40.128.130">
    <property type="entry name" value="Autotransporter beta-domain"/>
    <property type="match status" value="1"/>
</dbReference>
<dbReference type="NCBIfam" id="TIGR01414">
    <property type="entry name" value="autotrans_barl"/>
    <property type="match status" value="1"/>
</dbReference>
<name>A0ABD4SUT4_9NEIS</name>
<dbReference type="InterPro" id="IPR036709">
    <property type="entry name" value="Autotransporte_beta_dom_sf"/>
</dbReference>
<sequence>MNKTHRIVWSTVRQAYVVAHEHAASQGKPASTRIAAVLAASLLATTPALADCVNLAGAGTALLVNGDCARLEASQTQDVSNAPAVWAIPSQTISSLTNAGAIRGGRDGGMAAIQLDSSTLETLTNSGTITGNRTSAIAFYNATLGNASPLAGTPVFHNTETGVIVGSMGTGSSHAVSFSSPLSNGNVINGDILNEGYLSGATTGLYLENSVVNGNIVNQGATSTITGTSTAGVQLHDSTLNGKIDNSGTITGGDPDTPLSGVHGLMITGASTLNGVTVTTGVQYLAISNSGTISALDGNAVYLAGYPVPGPASLTITGDIVNDTEGVLESAGRNHAALRAENAAINGSIVNRGNLWADGNTGTGISLDNTQITGGLHNESGATITLAPLRDDDDPSTRRGSAILVNGGQVSGGILNAGTLDASSGRSGIELANHAEVNGNVVNSGTIHASLGGVVVSDSTVNGLIDNQGTIQTGHLNNLYASDVTGVLITGTSTLNGITGADGNKLAIRNSGTITSDQGSVLMIAGSPDPSAPQPTSAGSMGPEMPPLTIHGNIVNEATGILDNRHGSQDAVAIKYAYIDGSLINNGKLLTRGTGINMNQSWITGNLVNNGDILIEDSTAMAINNTRIDGQLANSGKIVSSGESNGIQLDNTTLSQGFMNAATGEIKVFGDALHITDSTITGGILNAGRIESIDSDGMDTNHLVLNGNLDNRGTIQAGDNGLELQGSVIQGSVINSGTIVAGGDGIYLTGNGEDPMTVSGDIRNSGRIEALDGSAIRLWNNTTVQGAIVNTAAGRLFGTYAGIEVDGAVLAGGIDNAGLIAGNDYGIALADTTAGGIRITGAVGAGSAAIFLTGNTDAGGLTLQGQAGKPALLDSQGYAVLVVQPSPAQRSRDEARLGGMTMAGHAGVHGDIYAPGERVTVTGKDNYLSGALDIRQLTVQAGGELVLDKLESTSARNTMRQAGMASDGLPFLTDALKTADGVQNSGRLALARPADYRITGNYAQSADATLAVRATGNTTYSKLKISNTATLASGTRIDVDVRQDSEIRAGASSSDTLFSRNRLPGVIQAAQLVSDGTFRVSDNSALFDFSAEKTGNNVDLVLQRAGGDSKSVYLEQIVSDQQSSVPLANRGAARALDQITDRLVNTGSAGEMAPVINALGRISTQSGLARAVEQLTPALHSAALSAVSDSLGAINRVVQARIEGNRGLSSGEELSGERYVWVKPFGSHARQETRSETAGFTANTGGMVFGADTAVHPRLRLGGAFAYAHSNVDGQSSSAPQSSKVDVYQLIGYGSVQLDDITEFNFQLDGGRNRNKGERQLPFMSAIASSDYDSTSYHAGAGLGRTFAFGSGMSNTPSVRLDYTRIKEDAYRETGAGAASLVNDARSVEQLLLAVDNRITLPLDERQSVALNFGAAFDLMNDGAQLTSAFAGEPGAVFSTRATDQSRWLWRAGLGYTHKADTGKGGLEITGRLDGEWRKGGYSNGTASVKARYAF</sequence>
<comment type="caution">
    <text evidence="3">The sequence shown here is derived from an EMBL/GenBank/DDBJ whole genome shotgun (WGS) entry which is preliminary data.</text>
</comment>
<dbReference type="Proteomes" id="UP001200247">
    <property type="component" value="Unassembled WGS sequence"/>
</dbReference>
<dbReference type="InterPro" id="IPR006315">
    <property type="entry name" value="OM_autotransptr_brl_dom"/>
</dbReference>
<feature type="domain" description="Autotransporter" evidence="2">
    <location>
        <begin position="1213"/>
        <end position="1495"/>
    </location>
</feature>
<dbReference type="InterPro" id="IPR024973">
    <property type="entry name" value="ESPR"/>
</dbReference>
<gene>
    <name evidence="3" type="ORF">LH440_11310</name>
</gene>
<reference evidence="3 4" key="1">
    <citation type="submission" date="2021-10" db="EMBL/GenBank/DDBJ databases">
        <title>Whole-genome sequencing analysis of Laribacter hongkongensis: virulence gene profiles, carbohydrate-active enzyme prediction, and antimicrobial resistance characterization.</title>
        <authorList>
            <person name="Yuan P."/>
            <person name="Zhan Y."/>
            <person name="Chen D."/>
        </authorList>
    </citation>
    <scope>NUCLEOTIDE SEQUENCE [LARGE SCALE GENOMIC DNA]</scope>
    <source>
        <strain evidence="3 4">W67</strain>
    </source>
</reference>
<evidence type="ECO:0000259" key="2">
    <source>
        <dbReference type="PROSITE" id="PS51208"/>
    </source>
</evidence>
<dbReference type="InterPro" id="IPR005546">
    <property type="entry name" value="Autotransporte_beta"/>
</dbReference>
<dbReference type="Pfam" id="PF13018">
    <property type="entry name" value="ESPR"/>
    <property type="match status" value="1"/>
</dbReference>
<evidence type="ECO:0000313" key="3">
    <source>
        <dbReference type="EMBL" id="MCG9026475.1"/>
    </source>
</evidence>
<evidence type="ECO:0000313" key="4">
    <source>
        <dbReference type="Proteomes" id="UP001200247"/>
    </source>
</evidence>
<evidence type="ECO:0000256" key="1">
    <source>
        <dbReference type="SAM" id="SignalP"/>
    </source>
</evidence>
<accession>A0ABD4SUT4</accession>